<evidence type="ECO:0000313" key="5">
    <source>
        <dbReference type="EMBL" id="MBO1306729.1"/>
    </source>
</evidence>
<evidence type="ECO:0000313" key="6">
    <source>
        <dbReference type="Proteomes" id="UP000664601"/>
    </source>
</evidence>
<keyword evidence="6" id="KW-1185">Reference proteome</keyword>
<dbReference type="InterPro" id="IPR005754">
    <property type="entry name" value="Sortase"/>
</dbReference>
<keyword evidence="4" id="KW-0472">Membrane</keyword>
<keyword evidence="3" id="KW-0788">Thiol protease</keyword>
<protein>
    <submittedName>
        <fullName evidence="5">Class A sortase</fullName>
    </submittedName>
</protein>
<dbReference type="CDD" id="cd06165">
    <property type="entry name" value="Sortase_A"/>
    <property type="match status" value="1"/>
</dbReference>
<dbReference type="Gene3D" id="2.40.260.10">
    <property type="entry name" value="Sortase"/>
    <property type="match status" value="1"/>
</dbReference>
<organism evidence="5 6">
    <name type="scientific">Candidatus Enterococcus moelleringii</name>
    <dbReference type="NCBI Taxonomy" id="2815325"/>
    <lineage>
        <taxon>Bacteria</taxon>
        <taxon>Bacillati</taxon>
        <taxon>Bacillota</taxon>
        <taxon>Bacilli</taxon>
        <taxon>Lactobacillales</taxon>
        <taxon>Enterococcaceae</taxon>
        <taxon>Enterococcus</taxon>
    </lineage>
</organism>
<gene>
    <name evidence="5" type="ORF">JZO70_11185</name>
</gene>
<keyword evidence="1" id="KW-0645">Protease</keyword>
<evidence type="ECO:0000256" key="2">
    <source>
        <dbReference type="ARBA" id="ARBA00022801"/>
    </source>
</evidence>
<name>A0ABS3LAS5_9ENTE</name>
<dbReference type="InterPro" id="IPR042007">
    <property type="entry name" value="Sortase_A"/>
</dbReference>
<dbReference type="Pfam" id="PF04203">
    <property type="entry name" value="Sortase"/>
    <property type="match status" value="1"/>
</dbReference>
<dbReference type="InterPro" id="IPR023365">
    <property type="entry name" value="Sortase_dom-sf"/>
</dbReference>
<dbReference type="EMBL" id="JAFREM010000018">
    <property type="protein sequence ID" value="MBO1306729.1"/>
    <property type="molecule type" value="Genomic_DNA"/>
</dbReference>
<keyword evidence="2" id="KW-0378">Hydrolase</keyword>
<feature type="transmembrane region" description="Helical" evidence="4">
    <location>
        <begin position="221"/>
        <end position="242"/>
    </location>
</feature>
<comment type="caution">
    <text evidence="5">The sequence shown here is derived from an EMBL/GenBank/DDBJ whole genome shotgun (WGS) entry which is preliminary data.</text>
</comment>
<evidence type="ECO:0000256" key="4">
    <source>
        <dbReference type="SAM" id="Phobius"/>
    </source>
</evidence>
<reference evidence="5 6" key="1">
    <citation type="submission" date="2021-03" db="EMBL/GenBank/DDBJ databases">
        <title>Enterococcal diversity collection.</title>
        <authorList>
            <person name="Gilmore M.S."/>
            <person name="Schwartzman J."/>
            <person name="Van Tyne D."/>
            <person name="Martin M."/>
            <person name="Earl A.M."/>
            <person name="Manson A.L."/>
            <person name="Straub T."/>
            <person name="Salamzade R."/>
            <person name="Saavedra J."/>
            <person name="Lebreton F."/>
            <person name="Prichula J."/>
            <person name="Schaufler K."/>
            <person name="Gaca A."/>
            <person name="Sgardioli B."/>
            <person name="Wagenaar J."/>
            <person name="Strong T."/>
        </authorList>
    </citation>
    <scope>NUCLEOTIDE SEQUENCE [LARGE SCALE GENOMIC DNA]</scope>
    <source>
        <strain evidence="5 6">669A</strain>
    </source>
</reference>
<accession>A0ABS3LAS5</accession>
<keyword evidence="4" id="KW-0812">Transmembrane</keyword>
<dbReference type="SUPFAM" id="SSF63817">
    <property type="entry name" value="Sortase"/>
    <property type="match status" value="1"/>
</dbReference>
<keyword evidence="4" id="KW-1133">Transmembrane helix</keyword>
<sequence length="247" mass="27378">MNRIALRLLMLVLLIVGTAFISLNIAKGWMLVFHQAGNEPVTSLTELKEPKFEPIQPITLSDVWQTPPTENQAIGTLIIPSLQMNLPVYAGLESVDLLSGAGTMFPERNPQTNNFVIVGHHVGYSELLFGSLGQLENGSRIFLNYLGEDYEYETTKNQVIPETAVSVVDEANRGELTLLTCDKAGATENRIMIKAAQLQKAAISIAENHKVRHHRKIPAKLVWQTAVLSVLFTAFLLIIFSVTKKEQ</sequence>
<proteinExistence type="predicted"/>
<evidence type="ECO:0000256" key="1">
    <source>
        <dbReference type="ARBA" id="ARBA00022670"/>
    </source>
</evidence>
<dbReference type="Proteomes" id="UP000664601">
    <property type="component" value="Unassembled WGS sequence"/>
</dbReference>
<evidence type="ECO:0000256" key="3">
    <source>
        <dbReference type="ARBA" id="ARBA00022807"/>
    </source>
</evidence>
<dbReference type="RefSeq" id="WP_207673660.1">
    <property type="nucleotide sequence ID" value="NZ_JAFREM010000018.1"/>
</dbReference>
<dbReference type="NCBIfam" id="TIGR01076">
    <property type="entry name" value="sortase_fam"/>
    <property type="match status" value="1"/>
</dbReference>